<evidence type="ECO:0000313" key="2">
    <source>
        <dbReference type="Proteomes" id="UP000187203"/>
    </source>
</evidence>
<dbReference type="AlphaFoldDB" id="A0A1R3JK17"/>
<dbReference type="OrthoDB" id="10394607at2759"/>
<dbReference type="EMBL" id="AWUE01015893">
    <property type="protein sequence ID" value="OMO95117.1"/>
    <property type="molecule type" value="Genomic_DNA"/>
</dbReference>
<name>A0A1R3JK17_9ROSI</name>
<gene>
    <name evidence="1" type="ORF">COLO4_16057</name>
</gene>
<accession>A0A1R3JK17</accession>
<organism evidence="1 2">
    <name type="scientific">Corchorus olitorius</name>
    <dbReference type="NCBI Taxonomy" id="93759"/>
    <lineage>
        <taxon>Eukaryota</taxon>
        <taxon>Viridiplantae</taxon>
        <taxon>Streptophyta</taxon>
        <taxon>Embryophyta</taxon>
        <taxon>Tracheophyta</taxon>
        <taxon>Spermatophyta</taxon>
        <taxon>Magnoliopsida</taxon>
        <taxon>eudicotyledons</taxon>
        <taxon>Gunneridae</taxon>
        <taxon>Pentapetalae</taxon>
        <taxon>rosids</taxon>
        <taxon>malvids</taxon>
        <taxon>Malvales</taxon>
        <taxon>Malvaceae</taxon>
        <taxon>Grewioideae</taxon>
        <taxon>Apeibeae</taxon>
        <taxon>Corchorus</taxon>
    </lineage>
</organism>
<proteinExistence type="predicted"/>
<reference evidence="2" key="1">
    <citation type="submission" date="2013-09" db="EMBL/GenBank/DDBJ databases">
        <title>Corchorus olitorius genome sequencing.</title>
        <authorList>
            <person name="Alam M."/>
            <person name="Haque M.S."/>
            <person name="Islam M.S."/>
            <person name="Emdad E.M."/>
            <person name="Islam M.M."/>
            <person name="Ahmed B."/>
            <person name="Halim A."/>
            <person name="Hossen Q.M.M."/>
            <person name="Hossain M.Z."/>
            <person name="Ahmed R."/>
            <person name="Khan M.M."/>
            <person name="Islam R."/>
            <person name="Rashid M.M."/>
            <person name="Khan S.A."/>
            <person name="Rahman M.S."/>
            <person name="Alam M."/>
            <person name="Yahiya A.S."/>
            <person name="Khan M.S."/>
            <person name="Azam M.S."/>
            <person name="Haque T."/>
            <person name="Lashkar M.Z.H."/>
            <person name="Akhand A.I."/>
            <person name="Morshed G."/>
            <person name="Roy S."/>
            <person name="Uddin K.S."/>
            <person name="Rabeya T."/>
            <person name="Hossain A.S."/>
            <person name="Chowdhury A."/>
            <person name="Snigdha A.R."/>
            <person name="Mortoza M.S."/>
            <person name="Matin S.A."/>
            <person name="Hoque S.M.E."/>
            <person name="Islam M.K."/>
            <person name="Roy D.K."/>
            <person name="Haider R."/>
            <person name="Moosa M.M."/>
            <person name="Elias S.M."/>
            <person name="Hasan A.M."/>
            <person name="Jahan S."/>
            <person name="Shafiuddin M."/>
            <person name="Mahmood N."/>
            <person name="Shommy N.S."/>
        </authorList>
    </citation>
    <scope>NUCLEOTIDE SEQUENCE [LARGE SCALE GENOMIC DNA]</scope>
    <source>
        <strain evidence="2">cv. O-4</strain>
    </source>
</reference>
<sequence>MSNRRQQRWMKPRKPEVFFRSTKIDYHGVCTFARAFRN</sequence>
<keyword evidence="2" id="KW-1185">Reference proteome</keyword>
<protein>
    <submittedName>
        <fullName evidence="1">Uncharacterized protein</fullName>
    </submittedName>
</protein>
<comment type="caution">
    <text evidence="1">The sequence shown here is derived from an EMBL/GenBank/DDBJ whole genome shotgun (WGS) entry which is preliminary data.</text>
</comment>
<dbReference type="Proteomes" id="UP000187203">
    <property type="component" value="Unassembled WGS sequence"/>
</dbReference>
<evidence type="ECO:0000313" key="1">
    <source>
        <dbReference type="EMBL" id="OMO95117.1"/>
    </source>
</evidence>